<dbReference type="Gramene" id="KCW52242">
    <property type="protein sequence ID" value="KCW52242"/>
    <property type="gene ID" value="EUGRSUZ_J01657"/>
</dbReference>
<dbReference type="AlphaFoldDB" id="A0A059ADR0"/>
<dbReference type="InParanoid" id="A0A059ADR0"/>
<name>A0A059ADR0_EUCGR</name>
<feature type="compositionally biased region" description="Basic and acidic residues" evidence="1">
    <location>
        <begin position="144"/>
        <end position="158"/>
    </location>
</feature>
<evidence type="ECO:0000256" key="1">
    <source>
        <dbReference type="SAM" id="MobiDB-lite"/>
    </source>
</evidence>
<feature type="compositionally biased region" description="Polar residues" evidence="1">
    <location>
        <begin position="65"/>
        <end position="75"/>
    </location>
</feature>
<dbReference type="EMBL" id="KK198762">
    <property type="protein sequence ID" value="KCW52242.1"/>
    <property type="molecule type" value="Genomic_DNA"/>
</dbReference>
<reference evidence="2" key="1">
    <citation type="submission" date="2013-07" db="EMBL/GenBank/DDBJ databases">
        <title>The genome of Eucalyptus grandis.</title>
        <authorList>
            <person name="Schmutz J."/>
            <person name="Hayes R."/>
            <person name="Myburg A."/>
            <person name="Tuskan G."/>
            <person name="Grattapaglia D."/>
            <person name="Rokhsar D.S."/>
        </authorList>
    </citation>
    <scope>NUCLEOTIDE SEQUENCE</scope>
    <source>
        <tissue evidence="2">Leaf extractions</tissue>
    </source>
</reference>
<feature type="region of interest" description="Disordered" evidence="1">
    <location>
        <begin position="63"/>
        <end position="85"/>
    </location>
</feature>
<organism evidence="2">
    <name type="scientific">Eucalyptus grandis</name>
    <name type="common">Flooded gum</name>
    <dbReference type="NCBI Taxonomy" id="71139"/>
    <lineage>
        <taxon>Eukaryota</taxon>
        <taxon>Viridiplantae</taxon>
        <taxon>Streptophyta</taxon>
        <taxon>Embryophyta</taxon>
        <taxon>Tracheophyta</taxon>
        <taxon>Spermatophyta</taxon>
        <taxon>Magnoliopsida</taxon>
        <taxon>eudicotyledons</taxon>
        <taxon>Gunneridae</taxon>
        <taxon>Pentapetalae</taxon>
        <taxon>rosids</taxon>
        <taxon>malvids</taxon>
        <taxon>Myrtales</taxon>
        <taxon>Myrtaceae</taxon>
        <taxon>Myrtoideae</taxon>
        <taxon>Eucalypteae</taxon>
        <taxon>Eucalyptus</taxon>
    </lineage>
</organism>
<accession>A0A059ADR0</accession>
<feature type="compositionally biased region" description="Low complexity" evidence="1">
    <location>
        <begin position="76"/>
        <end position="85"/>
    </location>
</feature>
<gene>
    <name evidence="2" type="ORF">EUGRSUZ_J01657</name>
</gene>
<protein>
    <submittedName>
        <fullName evidence="2">Uncharacterized protein</fullName>
    </submittedName>
</protein>
<proteinExistence type="predicted"/>
<evidence type="ECO:0000313" key="2">
    <source>
        <dbReference type="EMBL" id="KCW52242.1"/>
    </source>
</evidence>
<feature type="region of interest" description="Disordered" evidence="1">
    <location>
        <begin position="129"/>
        <end position="158"/>
    </location>
</feature>
<sequence length="158" mass="17930">MEDQTWRSGDLESDADKAMMALGKRRFTLTQFQIWSKNIHARSANDVAVSNHRIFSRVTRRCPSSPATAGRSISTRPSSCATARRPPRAAIVIRIGTTRWSSTSQPSCLRTIRAFLFRRAACQRRWQPLDRGSPHLTPGVGRRVQRDRPVQTLSTKER</sequence>